<dbReference type="PROSITE" id="PS52016">
    <property type="entry name" value="TONB_DEPENDENT_REC_3"/>
    <property type="match status" value="1"/>
</dbReference>
<evidence type="ECO:0000256" key="3">
    <source>
        <dbReference type="ARBA" id="ARBA00022452"/>
    </source>
</evidence>
<dbReference type="PANTHER" id="PTHR30069">
    <property type="entry name" value="TONB-DEPENDENT OUTER MEMBRANE RECEPTOR"/>
    <property type="match status" value="1"/>
</dbReference>
<gene>
    <name evidence="13" type="ORF">J2T55_002652</name>
</gene>
<evidence type="ECO:0000256" key="6">
    <source>
        <dbReference type="ARBA" id="ARBA00023136"/>
    </source>
</evidence>
<dbReference type="AlphaFoldDB" id="A0AAE3HNJ2"/>
<proteinExistence type="inferred from homology"/>
<evidence type="ECO:0000313" key="13">
    <source>
        <dbReference type="EMBL" id="MCS3904612.1"/>
    </source>
</evidence>
<keyword evidence="13" id="KW-0675">Receptor</keyword>
<feature type="chain" id="PRO_5042291787" evidence="10">
    <location>
        <begin position="25"/>
        <end position="681"/>
    </location>
</feature>
<dbReference type="Gene3D" id="2.170.130.10">
    <property type="entry name" value="TonB-dependent receptor, plug domain"/>
    <property type="match status" value="1"/>
</dbReference>
<comment type="subcellular location">
    <subcellularLocation>
        <location evidence="1 8">Cell outer membrane</location>
        <topology evidence="1 8">Multi-pass membrane protein</topology>
    </subcellularLocation>
</comment>
<dbReference type="Proteomes" id="UP001204445">
    <property type="component" value="Unassembled WGS sequence"/>
</dbReference>
<dbReference type="RefSeq" id="WP_259057809.1">
    <property type="nucleotide sequence ID" value="NZ_JANUCT010000030.1"/>
</dbReference>
<sequence length="681" mass="74450">MKYSARYGAAVFGALTLLPVITTAQDNNADHDAEHARLETLTITSRPPGSQSLEHTAQPVTILSGEALERHQSNTLGETLNHEPGVTGSHFGAGASRPVIRGLDGPRVRVLQDGIGALDVSTISADHQVTIEPFQAEQIEIMRGPATLLYGSGASGGLVNVVTGRIPEYVPDFAADVLGQYESANNGRTLGVKARGGGDQFAFHFDGLERDAQDYEAEIGTIDNSFVESSNYNLGGSFVGSRGFLGVAIGRYESTYGIPTAEDDDHDDDHGHGHEDVFIDQEQDRIDFAGQLDQPLPGLRSISFRSGYNDYTHTEFEGPGEVGTVFENEAWESRLEFNHDPIGPFTGSFGLQYIDRDFAAIGEEAFVPPAEQQSIGLFVFEDTDWRDWHFEFGGRIEHQDTEPANSDDISHTVYSVSGGALYEFTPGYAVGLNASRAERAPALEELLSFGPHLATGTFERGNADLKEETSNNIDLSLRKTDGGLTWRVNLFVNYIEDFIYLQSQDSDGDGQADFVDDAGAPGDELLLVDYSQADALFYGAEAEVMYGLFDNANGALDLRVFADWVRGRLDGGPRDGDNLPRISPARLGFAFDYHRGPWQADIENIFVFEQERAAPLETETDGYSMLNAGVAYTLNRAPAETRLFLRARNLLDEDARRHNSFLKDAAPLVGRSFLVGLNARF</sequence>
<feature type="signal peptide" evidence="10">
    <location>
        <begin position="1"/>
        <end position="24"/>
    </location>
</feature>
<dbReference type="Gene3D" id="2.40.170.20">
    <property type="entry name" value="TonB-dependent receptor, beta-barrel domain"/>
    <property type="match status" value="1"/>
</dbReference>
<dbReference type="InterPro" id="IPR037066">
    <property type="entry name" value="Plug_dom_sf"/>
</dbReference>
<dbReference type="InterPro" id="IPR000531">
    <property type="entry name" value="Beta-barrel_TonB"/>
</dbReference>
<comment type="caution">
    <text evidence="13">The sequence shown here is derived from an EMBL/GenBank/DDBJ whole genome shotgun (WGS) entry which is preliminary data.</text>
</comment>
<dbReference type="PANTHER" id="PTHR30069:SF40">
    <property type="entry name" value="TONB-DEPENDENT RECEPTOR NMB0964-RELATED"/>
    <property type="match status" value="1"/>
</dbReference>
<evidence type="ECO:0000259" key="12">
    <source>
        <dbReference type="Pfam" id="PF07715"/>
    </source>
</evidence>
<keyword evidence="2 8" id="KW-0813">Transport</keyword>
<dbReference type="SUPFAM" id="SSF56935">
    <property type="entry name" value="Porins"/>
    <property type="match status" value="1"/>
</dbReference>
<keyword evidence="3 8" id="KW-1134">Transmembrane beta strand</keyword>
<keyword evidence="10" id="KW-0732">Signal</keyword>
<dbReference type="Pfam" id="PF00593">
    <property type="entry name" value="TonB_dep_Rec_b-barrel"/>
    <property type="match status" value="1"/>
</dbReference>
<keyword evidence="14" id="KW-1185">Reference proteome</keyword>
<comment type="similarity">
    <text evidence="8 9">Belongs to the TonB-dependent receptor family.</text>
</comment>
<dbReference type="InterPro" id="IPR012910">
    <property type="entry name" value="Plug_dom"/>
</dbReference>
<dbReference type="InterPro" id="IPR039426">
    <property type="entry name" value="TonB-dep_rcpt-like"/>
</dbReference>
<evidence type="ECO:0000256" key="5">
    <source>
        <dbReference type="ARBA" id="ARBA00023077"/>
    </source>
</evidence>
<dbReference type="GO" id="GO:0044718">
    <property type="term" value="P:siderophore transmembrane transport"/>
    <property type="evidence" value="ECO:0007669"/>
    <property type="project" value="TreeGrafter"/>
</dbReference>
<protein>
    <submittedName>
        <fullName evidence="13">Iron complex outermembrane receptor protein</fullName>
    </submittedName>
</protein>
<evidence type="ECO:0000256" key="1">
    <source>
        <dbReference type="ARBA" id="ARBA00004571"/>
    </source>
</evidence>
<keyword evidence="5 9" id="KW-0798">TonB box</keyword>
<evidence type="ECO:0000259" key="11">
    <source>
        <dbReference type="Pfam" id="PF00593"/>
    </source>
</evidence>
<dbReference type="Pfam" id="PF07715">
    <property type="entry name" value="Plug"/>
    <property type="match status" value="1"/>
</dbReference>
<accession>A0AAE3HNJ2</accession>
<evidence type="ECO:0000256" key="2">
    <source>
        <dbReference type="ARBA" id="ARBA00022448"/>
    </source>
</evidence>
<dbReference type="GO" id="GO:0009279">
    <property type="term" value="C:cell outer membrane"/>
    <property type="evidence" value="ECO:0007669"/>
    <property type="project" value="UniProtKB-SubCell"/>
</dbReference>
<organism evidence="13 14">
    <name type="scientific">Methylohalomonas lacus</name>
    <dbReference type="NCBI Taxonomy" id="398773"/>
    <lineage>
        <taxon>Bacteria</taxon>
        <taxon>Pseudomonadati</taxon>
        <taxon>Pseudomonadota</taxon>
        <taxon>Gammaproteobacteria</taxon>
        <taxon>Methylohalomonadales</taxon>
        <taxon>Methylohalomonadaceae</taxon>
        <taxon>Methylohalomonas</taxon>
    </lineage>
</organism>
<dbReference type="GO" id="GO:0015344">
    <property type="term" value="F:siderophore uptake transmembrane transporter activity"/>
    <property type="evidence" value="ECO:0007669"/>
    <property type="project" value="TreeGrafter"/>
</dbReference>
<keyword evidence="7 8" id="KW-0998">Cell outer membrane</keyword>
<evidence type="ECO:0000256" key="10">
    <source>
        <dbReference type="SAM" id="SignalP"/>
    </source>
</evidence>
<reference evidence="13" key="1">
    <citation type="submission" date="2022-08" db="EMBL/GenBank/DDBJ databases">
        <title>Genomic Encyclopedia of Type Strains, Phase III (KMG-III): the genomes of soil and plant-associated and newly described type strains.</title>
        <authorList>
            <person name="Whitman W."/>
        </authorList>
    </citation>
    <scope>NUCLEOTIDE SEQUENCE</scope>
    <source>
        <strain evidence="13">HMT 1</strain>
    </source>
</reference>
<evidence type="ECO:0000313" key="14">
    <source>
        <dbReference type="Proteomes" id="UP001204445"/>
    </source>
</evidence>
<evidence type="ECO:0000256" key="7">
    <source>
        <dbReference type="ARBA" id="ARBA00023237"/>
    </source>
</evidence>
<dbReference type="InterPro" id="IPR036942">
    <property type="entry name" value="Beta-barrel_TonB_sf"/>
</dbReference>
<keyword evidence="4 8" id="KW-0812">Transmembrane</keyword>
<evidence type="ECO:0000256" key="9">
    <source>
        <dbReference type="RuleBase" id="RU003357"/>
    </source>
</evidence>
<feature type="domain" description="TonB-dependent receptor-like beta-barrel" evidence="11">
    <location>
        <begin position="233"/>
        <end position="650"/>
    </location>
</feature>
<evidence type="ECO:0000256" key="4">
    <source>
        <dbReference type="ARBA" id="ARBA00022692"/>
    </source>
</evidence>
<name>A0AAE3HNJ2_9GAMM</name>
<feature type="domain" description="TonB-dependent receptor plug" evidence="12">
    <location>
        <begin position="54"/>
        <end position="157"/>
    </location>
</feature>
<evidence type="ECO:0000256" key="8">
    <source>
        <dbReference type="PROSITE-ProRule" id="PRU01360"/>
    </source>
</evidence>
<dbReference type="EMBL" id="JANUCT010000030">
    <property type="protein sequence ID" value="MCS3904612.1"/>
    <property type="molecule type" value="Genomic_DNA"/>
</dbReference>
<keyword evidence="6 8" id="KW-0472">Membrane</keyword>